<proteinExistence type="inferred from homology"/>
<dbReference type="FunFam" id="3.40.50.300:FF:000224">
    <property type="entry name" value="Energy-coupling factor transporter ATP-binding protein EcfA"/>
    <property type="match status" value="1"/>
</dbReference>
<evidence type="ECO:0000256" key="3">
    <source>
        <dbReference type="ARBA" id="ARBA00022448"/>
    </source>
</evidence>
<dbReference type="PANTHER" id="PTHR43553:SF27">
    <property type="entry name" value="ENERGY-COUPLING FACTOR TRANSPORTER ATP-BINDING PROTEIN ECFA2"/>
    <property type="match status" value="1"/>
</dbReference>
<evidence type="ECO:0000256" key="8">
    <source>
        <dbReference type="ARBA" id="ARBA00023136"/>
    </source>
</evidence>
<dbReference type="GO" id="GO:0005524">
    <property type="term" value="F:ATP binding"/>
    <property type="evidence" value="ECO:0007669"/>
    <property type="project" value="UniProtKB-KW"/>
</dbReference>
<gene>
    <name evidence="10" type="primary">nikO_2</name>
    <name evidence="10" type="ORF">SDC9_64030</name>
</gene>
<keyword evidence="10" id="KW-0378">Hydrolase</keyword>
<evidence type="ECO:0000256" key="2">
    <source>
        <dbReference type="ARBA" id="ARBA00005417"/>
    </source>
</evidence>
<evidence type="ECO:0000256" key="7">
    <source>
        <dbReference type="ARBA" id="ARBA00022967"/>
    </source>
</evidence>
<dbReference type="CDD" id="cd03225">
    <property type="entry name" value="ABC_cobalt_CbiO_domain1"/>
    <property type="match status" value="1"/>
</dbReference>
<evidence type="ECO:0000256" key="1">
    <source>
        <dbReference type="ARBA" id="ARBA00004202"/>
    </source>
</evidence>
<protein>
    <submittedName>
        <fullName evidence="10">Nickel import ATP-binding protein NikO</fullName>
        <ecNumber evidence="10">3.6.3.-</ecNumber>
    </submittedName>
</protein>
<comment type="similarity">
    <text evidence="2">Belongs to the ABC transporter superfamily.</text>
</comment>
<comment type="subcellular location">
    <subcellularLocation>
        <location evidence="1">Cell membrane</location>
        <topology evidence="1">Peripheral membrane protein</topology>
    </subcellularLocation>
</comment>
<dbReference type="SUPFAM" id="SSF52540">
    <property type="entry name" value="P-loop containing nucleoside triphosphate hydrolases"/>
    <property type="match status" value="1"/>
</dbReference>
<dbReference type="Gene3D" id="3.40.50.300">
    <property type="entry name" value="P-loop containing nucleotide triphosphate hydrolases"/>
    <property type="match status" value="1"/>
</dbReference>
<organism evidence="10">
    <name type="scientific">bioreactor metagenome</name>
    <dbReference type="NCBI Taxonomy" id="1076179"/>
    <lineage>
        <taxon>unclassified sequences</taxon>
        <taxon>metagenomes</taxon>
        <taxon>ecological metagenomes</taxon>
    </lineage>
</organism>
<dbReference type="PROSITE" id="PS00211">
    <property type="entry name" value="ABC_TRANSPORTER_1"/>
    <property type="match status" value="1"/>
</dbReference>
<dbReference type="SMART" id="SM00382">
    <property type="entry name" value="AAA"/>
    <property type="match status" value="1"/>
</dbReference>
<dbReference type="PANTHER" id="PTHR43553">
    <property type="entry name" value="HEAVY METAL TRANSPORTER"/>
    <property type="match status" value="1"/>
</dbReference>
<dbReference type="EC" id="3.6.3.-" evidence="10"/>
<dbReference type="GO" id="GO:0016887">
    <property type="term" value="F:ATP hydrolysis activity"/>
    <property type="evidence" value="ECO:0007669"/>
    <property type="project" value="InterPro"/>
</dbReference>
<keyword evidence="7" id="KW-1278">Translocase</keyword>
<comment type="caution">
    <text evidence="10">The sequence shown here is derived from an EMBL/GenBank/DDBJ whole genome shotgun (WGS) entry which is preliminary data.</text>
</comment>
<evidence type="ECO:0000313" key="10">
    <source>
        <dbReference type="EMBL" id="MPM17633.1"/>
    </source>
</evidence>
<dbReference type="EMBL" id="VSSQ01002832">
    <property type="protein sequence ID" value="MPM17633.1"/>
    <property type="molecule type" value="Genomic_DNA"/>
</dbReference>
<dbReference type="InterPro" id="IPR003593">
    <property type="entry name" value="AAA+_ATPase"/>
</dbReference>
<dbReference type="PROSITE" id="PS50893">
    <property type="entry name" value="ABC_TRANSPORTER_2"/>
    <property type="match status" value="1"/>
</dbReference>
<dbReference type="InterPro" id="IPR015856">
    <property type="entry name" value="ABC_transpr_CbiO/EcfA_su"/>
</dbReference>
<dbReference type="InterPro" id="IPR050095">
    <property type="entry name" value="ECF_ABC_transporter_ATP-bd"/>
</dbReference>
<dbReference type="InterPro" id="IPR027417">
    <property type="entry name" value="P-loop_NTPase"/>
</dbReference>
<keyword evidence="5" id="KW-0547">Nucleotide-binding</keyword>
<reference evidence="10" key="1">
    <citation type="submission" date="2019-08" db="EMBL/GenBank/DDBJ databases">
        <authorList>
            <person name="Kucharzyk K."/>
            <person name="Murdoch R.W."/>
            <person name="Higgins S."/>
            <person name="Loffler F."/>
        </authorList>
    </citation>
    <scope>NUCLEOTIDE SEQUENCE</scope>
</reference>
<evidence type="ECO:0000256" key="5">
    <source>
        <dbReference type="ARBA" id="ARBA00022741"/>
    </source>
</evidence>
<dbReference type="GO" id="GO:0042626">
    <property type="term" value="F:ATPase-coupled transmembrane transporter activity"/>
    <property type="evidence" value="ECO:0007669"/>
    <property type="project" value="TreeGrafter"/>
</dbReference>
<evidence type="ECO:0000259" key="9">
    <source>
        <dbReference type="PROSITE" id="PS50893"/>
    </source>
</evidence>
<dbReference type="GO" id="GO:0043190">
    <property type="term" value="C:ATP-binding cassette (ABC) transporter complex"/>
    <property type="evidence" value="ECO:0007669"/>
    <property type="project" value="TreeGrafter"/>
</dbReference>
<keyword evidence="8" id="KW-0472">Membrane</keyword>
<keyword evidence="4" id="KW-1003">Cell membrane</keyword>
<name>A0A644XTL8_9ZZZZ</name>
<feature type="domain" description="ABC transporter" evidence="9">
    <location>
        <begin position="5"/>
        <end position="244"/>
    </location>
</feature>
<dbReference type="Pfam" id="PF00005">
    <property type="entry name" value="ABC_tran"/>
    <property type="match status" value="1"/>
</dbReference>
<keyword evidence="6 10" id="KW-0067">ATP-binding</keyword>
<keyword evidence="3" id="KW-0813">Transport</keyword>
<dbReference type="AlphaFoldDB" id="A0A644XTL8"/>
<dbReference type="InterPro" id="IPR017871">
    <property type="entry name" value="ABC_transporter-like_CS"/>
</dbReference>
<evidence type="ECO:0000256" key="4">
    <source>
        <dbReference type="ARBA" id="ARBA00022475"/>
    </source>
</evidence>
<sequence length="274" mass="30603">MEKILELKNIGYSYFGKTEALRNIDIDVHQGELLCIMGQNGSGKSTLLNIMNGLIFPDSGKVLFYGKEVTEKTLRDAAFNAAFRRQSAFIFQNSDVQLFCSTVFEELMFAPLQLGISQEEAEHRALEMLKSIGIEHLKDRSVISLSGGEKKKVAIASVLTINPGLILVDEPLAGLDPKSQTFVIELLLALNRAGKTVVFSTHHLDLVDHLQPRVVVLSDNHSISKTGTAEEILNDEDFLISVNLIHEHSHKHDGEVHKHYHSHYVFHKHGGHNH</sequence>
<evidence type="ECO:0000256" key="6">
    <source>
        <dbReference type="ARBA" id="ARBA00022840"/>
    </source>
</evidence>
<accession>A0A644XTL8</accession>
<dbReference type="InterPro" id="IPR003439">
    <property type="entry name" value="ABC_transporter-like_ATP-bd"/>
</dbReference>